<proteinExistence type="predicted"/>
<comment type="caution">
    <text evidence="3">The sequence shown here is derived from an EMBL/GenBank/DDBJ whole genome shotgun (WGS) entry which is preliminary data.</text>
</comment>
<feature type="region of interest" description="Disordered" evidence="1">
    <location>
        <begin position="231"/>
        <end position="258"/>
    </location>
</feature>
<dbReference type="Proteomes" id="UP000186922">
    <property type="component" value="Unassembled WGS sequence"/>
</dbReference>
<protein>
    <submittedName>
        <fullName evidence="3">Uncharacterized protein</fullName>
    </submittedName>
</protein>
<feature type="transmembrane region" description="Helical" evidence="2">
    <location>
        <begin position="33"/>
        <end position="54"/>
    </location>
</feature>
<keyword evidence="2" id="KW-1133">Transmembrane helix</keyword>
<reference evidence="3 4" key="1">
    <citation type="journal article" date="2016" name="Nat. Commun.">
        <title>Extremotolerant tardigrade genome and improved radiotolerance of human cultured cells by tardigrade-unique protein.</title>
        <authorList>
            <person name="Hashimoto T."/>
            <person name="Horikawa D.D."/>
            <person name="Saito Y."/>
            <person name="Kuwahara H."/>
            <person name="Kozuka-Hata H."/>
            <person name="Shin-I T."/>
            <person name="Minakuchi Y."/>
            <person name="Ohishi K."/>
            <person name="Motoyama A."/>
            <person name="Aizu T."/>
            <person name="Enomoto A."/>
            <person name="Kondo K."/>
            <person name="Tanaka S."/>
            <person name="Hara Y."/>
            <person name="Koshikawa S."/>
            <person name="Sagara H."/>
            <person name="Miura T."/>
            <person name="Yokobori S."/>
            <person name="Miyagawa K."/>
            <person name="Suzuki Y."/>
            <person name="Kubo T."/>
            <person name="Oyama M."/>
            <person name="Kohara Y."/>
            <person name="Fujiyama A."/>
            <person name="Arakawa K."/>
            <person name="Katayama T."/>
            <person name="Toyoda A."/>
            <person name="Kunieda T."/>
        </authorList>
    </citation>
    <scope>NUCLEOTIDE SEQUENCE [LARGE SCALE GENOMIC DNA]</scope>
    <source>
        <strain evidence="3 4">YOKOZUNA-1</strain>
    </source>
</reference>
<evidence type="ECO:0000256" key="1">
    <source>
        <dbReference type="SAM" id="MobiDB-lite"/>
    </source>
</evidence>
<keyword evidence="2" id="KW-0812">Transmembrane</keyword>
<feature type="region of interest" description="Disordered" evidence="1">
    <location>
        <begin position="296"/>
        <end position="325"/>
    </location>
</feature>
<dbReference type="PANTHER" id="PTHR23320">
    <property type="entry name" value="MEMBRANE-SPANNING 4-DOMAINS SUBFAMILY A MS4A -RELATED"/>
    <property type="match status" value="1"/>
</dbReference>
<dbReference type="PANTHER" id="PTHR23320:SF165">
    <property type="entry name" value="MARVEL DOMAIN-CONTAINING PROTEIN"/>
    <property type="match status" value="1"/>
</dbReference>
<feature type="compositionally biased region" description="Polar residues" evidence="1">
    <location>
        <begin position="304"/>
        <end position="325"/>
    </location>
</feature>
<gene>
    <name evidence="3" type="primary">RvY_07881-1</name>
    <name evidence="3" type="synonym">RvY_07881.1</name>
    <name evidence="3" type="ORF">RvY_07881</name>
</gene>
<evidence type="ECO:0000313" key="4">
    <source>
        <dbReference type="Proteomes" id="UP000186922"/>
    </source>
</evidence>
<feature type="compositionally biased region" description="Pro residues" evidence="1">
    <location>
        <begin position="245"/>
        <end position="257"/>
    </location>
</feature>
<dbReference type="OrthoDB" id="10067246at2759"/>
<feature type="transmembrane region" description="Helical" evidence="2">
    <location>
        <begin position="60"/>
        <end position="83"/>
    </location>
</feature>
<dbReference type="InterPro" id="IPR030417">
    <property type="entry name" value="MS4A"/>
</dbReference>
<name>A0A1D1VC28_RAMVA</name>
<keyword evidence="2" id="KW-0472">Membrane</keyword>
<feature type="transmembrane region" description="Helical" evidence="2">
    <location>
        <begin position="154"/>
        <end position="183"/>
    </location>
</feature>
<dbReference type="EMBL" id="BDGG01000003">
    <property type="protein sequence ID" value="GAU96433.1"/>
    <property type="molecule type" value="Genomic_DNA"/>
</dbReference>
<feature type="compositionally biased region" description="Low complexity" evidence="1">
    <location>
        <begin position="234"/>
        <end position="244"/>
    </location>
</feature>
<evidence type="ECO:0000313" key="3">
    <source>
        <dbReference type="EMBL" id="GAU96433.1"/>
    </source>
</evidence>
<organism evidence="3 4">
    <name type="scientific">Ramazzottius varieornatus</name>
    <name type="common">Water bear</name>
    <name type="synonym">Tardigrade</name>
    <dbReference type="NCBI Taxonomy" id="947166"/>
    <lineage>
        <taxon>Eukaryota</taxon>
        <taxon>Metazoa</taxon>
        <taxon>Ecdysozoa</taxon>
        <taxon>Tardigrada</taxon>
        <taxon>Eutardigrada</taxon>
        <taxon>Parachela</taxon>
        <taxon>Hypsibioidea</taxon>
        <taxon>Ramazzottiidae</taxon>
        <taxon>Ramazzottius</taxon>
    </lineage>
</organism>
<dbReference type="AlphaFoldDB" id="A0A1D1VC28"/>
<accession>A0A1D1VC28</accession>
<sequence>MPSHLTSASRGFHPLEEAKAPLKALMVLSGIQITLGLFSIIVQGIFTGIILLHLQPEMRHFLVSFGFWAGIVFVTTGITGLRLRKGHFLPPFEHTNSKQSNYRPVATAFLTMCIVSALCAGVLFALNAVSLFWLSHRPLFPAPFYVMLHRDIYLYTPLTATLLAIGVLQLVLSAVSASLCCSVRFHCCRGRRQHSGRTRLFIDYPSSTLDSAMGSLARRLRSYSQFSLVPPPNVTTQQGSSSQVPPVPSFTNRPPPSYEEAWEDREVANQSTVPVIASPPPAENLQTTIVSVEPTMAAREGHSSTRVYQNVSPSQLSRSRSRTSF</sequence>
<keyword evidence="4" id="KW-1185">Reference proteome</keyword>
<feature type="transmembrane region" description="Helical" evidence="2">
    <location>
        <begin position="104"/>
        <end position="134"/>
    </location>
</feature>
<evidence type="ECO:0000256" key="2">
    <source>
        <dbReference type="SAM" id="Phobius"/>
    </source>
</evidence>